<accession>A0ACD3AGP3</accession>
<name>A0ACD3AGP3_9AGAR</name>
<dbReference type="EMBL" id="ML208455">
    <property type="protein sequence ID" value="TFK64922.1"/>
    <property type="molecule type" value="Genomic_DNA"/>
</dbReference>
<keyword evidence="2" id="KW-1185">Reference proteome</keyword>
<proteinExistence type="predicted"/>
<evidence type="ECO:0000313" key="1">
    <source>
        <dbReference type="EMBL" id="TFK64922.1"/>
    </source>
</evidence>
<sequence length="514" mass="57048">MAEMWPSYSGITRRVTHPLYITRVRIGFPRRKLTPWRAGYVSEDRAEDDLVSRTQMRYCRSSILFKQMYKEVLVEMVGLQRTMATQDSLLRNLIQGFASGGGNLTAFMNQGGISHSSSQFDMKANLSSLSSLGTAAASASALETQSQPSFTPPRSLVSLLSASTGIVTRLLPFSTRNNATHQARTSARLPICIIIFNPQHKRTLKSQPTPLHVPNPIQNESQYLQSRFDKKRRYKYECERYQTQHEADEREERKKQKIDRDVIEQRMGFRCWNMFLNVWTLTTHLEGSMKHGIGVMFEWNGREEEEEVVRPSPPGLGGFSISSILSSICSNELSIGGPAGVPASSSSSAADPGRSSNTTEPTSQAKKWTPNSKTPGSSSSTASSSTTKTTTTTLLSRPVWTNPPRVLLVDNDDVSRKLSSKIPKPLGAVDKMEGNRGEEGESEYDPVLMDIITHKLDGVSNVTRPQPAEVMTYYSSGNEKTVHKRWSSRRLGAMQAMNSIPRSIGVPPVSNASH</sequence>
<gene>
    <name evidence="1" type="ORF">BDN72DRAFT_881241</name>
</gene>
<dbReference type="Proteomes" id="UP000308600">
    <property type="component" value="Unassembled WGS sequence"/>
</dbReference>
<organism evidence="1 2">
    <name type="scientific">Pluteus cervinus</name>
    <dbReference type="NCBI Taxonomy" id="181527"/>
    <lineage>
        <taxon>Eukaryota</taxon>
        <taxon>Fungi</taxon>
        <taxon>Dikarya</taxon>
        <taxon>Basidiomycota</taxon>
        <taxon>Agaricomycotina</taxon>
        <taxon>Agaricomycetes</taxon>
        <taxon>Agaricomycetidae</taxon>
        <taxon>Agaricales</taxon>
        <taxon>Pluteineae</taxon>
        <taxon>Pluteaceae</taxon>
        <taxon>Pluteus</taxon>
    </lineage>
</organism>
<reference evidence="1 2" key="1">
    <citation type="journal article" date="2019" name="Nat. Ecol. Evol.">
        <title>Megaphylogeny resolves global patterns of mushroom evolution.</title>
        <authorList>
            <person name="Varga T."/>
            <person name="Krizsan K."/>
            <person name="Foldi C."/>
            <person name="Dima B."/>
            <person name="Sanchez-Garcia M."/>
            <person name="Sanchez-Ramirez S."/>
            <person name="Szollosi G.J."/>
            <person name="Szarkandi J.G."/>
            <person name="Papp V."/>
            <person name="Albert L."/>
            <person name="Andreopoulos W."/>
            <person name="Angelini C."/>
            <person name="Antonin V."/>
            <person name="Barry K.W."/>
            <person name="Bougher N.L."/>
            <person name="Buchanan P."/>
            <person name="Buyck B."/>
            <person name="Bense V."/>
            <person name="Catcheside P."/>
            <person name="Chovatia M."/>
            <person name="Cooper J."/>
            <person name="Damon W."/>
            <person name="Desjardin D."/>
            <person name="Finy P."/>
            <person name="Geml J."/>
            <person name="Haridas S."/>
            <person name="Hughes K."/>
            <person name="Justo A."/>
            <person name="Karasinski D."/>
            <person name="Kautmanova I."/>
            <person name="Kiss B."/>
            <person name="Kocsube S."/>
            <person name="Kotiranta H."/>
            <person name="LaButti K.M."/>
            <person name="Lechner B.E."/>
            <person name="Liimatainen K."/>
            <person name="Lipzen A."/>
            <person name="Lukacs Z."/>
            <person name="Mihaltcheva S."/>
            <person name="Morgado L.N."/>
            <person name="Niskanen T."/>
            <person name="Noordeloos M.E."/>
            <person name="Ohm R.A."/>
            <person name="Ortiz-Santana B."/>
            <person name="Ovrebo C."/>
            <person name="Racz N."/>
            <person name="Riley R."/>
            <person name="Savchenko A."/>
            <person name="Shiryaev A."/>
            <person name="Soop K."/>
            <person name="Spirin V."/>
            <person name="Szebenyi C."/>
            <person name="Tomsovsky M."/>
            <person name="Tulloss R.E."/>
            <person name="Uehling J."/>
            <person name="Grigoriev I.V."/>
            <person name="Vagvolgyi C."/>
            <person name="Papp T."/>
            <person name="Martin F.M."/>
            <person name="Miettinen O."/>
            <person name="Hibbett D.S."/>
            <person name="Nagy L.G."/>
        </authorList>
    </citation>
    <scope>NUCLEOTIDE SEQUENCE [LARGE SCALE GENOMIC DNA]</scope>
    <source>
        <strain evidence="1 2">NL-1719</strain>
    </source>
</reference>
<evidence type="ECO:0000313" key="2">
    <source>
        <dbReference type="Proteomes" id="UP000308600"/>
    </source>
</evidence>
<protein>
    <submittedName>
        <fullName evidence="1">Uncharacterized protein</fullName>
    </submittedName>
</protein>